<dbReference type="Pfam" id="PF13489">
    <property type="entry name" value="Methyltransf_23"/>
    <property type="match status" value="1"/>
</dbReference>
<feature type="region of interest" description="Disordered" evidence="1">
    <location>
        <begin position="212"/>
        <end position="231"/>
    </location>
</feature>
<gene>
    <name evidence="2" type="ORF">NCTC7915_01703</name>
</gene>
<comment type="caution">
    <text evidence="2">The sequence shown here is derived from an EMBL/GenBank/DDBJ whole genome shotgun (WGS) entry which is preliminary data.</text>
</comment>
<dbReference type="GO" id="GO:0008168">
    <property type="term" value="F:methyltransferase activity"/>
    <property type="evidence" value="ECO:0007669"/>
    <property type="project" value="UniProtKB-KW"/>
</dbReference>
<proteinExistence type="predicted"/>
<dbReference type="RefSeq" id="WP_115031243.1">
    <property type="nucleotide sequence ID" value="NZ_UFYA01000001.1"/>
</dbReference>
<dbReference type="PANTHER" id="PTHR43861">
    <property type="entry name" value="TRANS-ACONITATE 2-METHYLTRANSFERASE-RELATED"/>
    <property type="match status" value="1"/>
</dbReference>
<evidence type="ECO:0000256" key="1">
    <source>
        <dbReference type="SAM" id="MobiDB-lite"/>
    </source>
</evidence>
<reference evidence="2 3" key="1">
    <citation type="submission" date="2018-06" db="EMBL/GenBank/DDBJ databases">
        <authorList>
            <consortium name="Pathogen Informatics"/>
            <person name="Doyle S."/>
        </authorList>
    </citation>
    <scope>NUCLEOTIDE SEQUENCE [LARGE SCALE GENOMIC DNA]</scope>
    <source>
        <strain evidence="2 3">NCTC7915</strain>
    </source>
</reference>
<name>A0AA46H0Y6_9MICO</name>
<dbReference type="Proteomes" id="UP000254118">
    <property type="component" value="Unassembled WGS sequence"/>
</dbReference>
<accession>A0AA46H0Y6</accession>
<protein>
    <submittedName>
        <fullName evidence="2">Predicted methyltransferase (Contains TPR repeat)</fullName>
    </submittedName>
</protein>
<keyword evidence="2" id="KW-0808">Transferase</keyword>
<sequence length="471" mass="51519">MFVFGVHIECQDVFDKHCLPGIADHGGRDATLITTTDLPRSQAYADMMEAAAAMEAVEAIILLSEKTRITDPLFAIKVTRALTADPALDVFGPERDGDVATDCLILRPEAPRRLAPLETAHTPPVGSVPVTPTEPPCPQDLDEIDAVGRSILERARLSGMNVSPIELSTTDFTANNPLIDQTQQFQMAAVAWQGRAAHRITKAMLQRWREHPTNPTNNLTFEAQLPPTTETPTNIPMGDALALERGELLHHIPEGTRRVLDVSCGTGSRGAAVKDRFGAHVVGIESSAPLATAARTCLDEVHHLDLNSVDFTRPRALPLDGEPFDVIVLAGTLERLVDPEGLLRTLIDHLTDDGLLIATLPNVKHWSVILPLLLQDRFTYTTTGPIQPAHLRFYTMIEGASLLRRSGFNWCEAAAATTLPLADPSQLTPLLDALSAYGVDNNEARTLFEAYEFVLTARKERPEEHQDNSDM</sequence>
<organism evidence="2 3">
    <name type="scientific">Dermatophilus congolensis</name>
    <dbReference type="NCBI Taxonomy" id="1863"/>
    <lineage>
        <taxon>Bacteria</taxon>
        <taxon>Bacillati</taxon>
        <taxon>Actinomycetota</taxon>
        <taxon>Actinomycetes</taxon>
        <taxon>Micrococcales</taxon>
        <taxon>Dermatophilaceae</taxon>
        <taxon>Dermatophilus</taxon>
    </lineage>
</organism>
<dbReference type="AlphaFoldDB" id="A0AA46H0Y6"/>
<dbReference type="CDD" id="cd02440">
    <property type="entry name" value="AdoMet_MTases"/>
    <property type="match status" value="1"/>
</dbReference>
<dbReference type="EMBL" id="UFYA01000001">
    <property type="protein sequence ID" value="STD11986.1"/>
    <property type="molecule type" value="Genomic_DNA"/>
</dbReference>
<evidence type="ECO:0000313" key="2">
    <source>
        <dbReference type="EMBL" id="STD11986.1"/>
    </source>
</evidence>
<feature type="compositionally biased region" description="Polar residues" evidence="1">
    <location>
        <begin position="213"/>
        <end position="231"/>
    </location>
</feature>
<dbReference type="Gene3D" id="3.40.50.150">
    <property type="entry name" value="Vaccinia Virus protein VP39"/>
    <property type="match status" value="1"/>
</dbReference>
<dbReference type="GO" id="GO:0032259">
    <property type="term" value="P:methylation"/>
    <property type="evidence" value="ECO:0007669"/>
    <property type="project" value="UniProtKB-KW"/>
</dbReference>
<dbReference type="InterPro" id="IPR029063">
    <property type="entry name" value="SAM-dependent_MTases_sf"/>
</dbReference>
<dbReference type="SUPFAM" id="SSF53335">
    <property type="entry name" value="S-adenosyl-L-methionine-dependent methyltransferases"/>
    <property type="match status" value="1"/>
</dbReference>
<evidence type="ECO:0000313" key="3">
    <source>
        <dbReference type="Proteomes" id="UP000254118"/>
    </source>
</evidence>
<keyword evidence="2" id="KW-0489">Methyltransferase</keyword>